<dbReference type="WBParaSite" id="SVE_0943400.1">
    <property type="protein sequence ID" value="SVE_0943400.1"/>
    <property type="gene ID" value="SVE_0943400"/>
</dbReference>
<protein>
    <recommendedName>
        <fullName evidence="10">Phosphatidylinositol-glycan biosynthesis class X protein</fullName>
    </recommendedName>
</protein>
<name>A0A0K0FK70_STRVS</name>
<comment type="function">
    <text evidence="10">Stabilizing subunit of the glycosylphosphatidylinositol-mannosyltransferase I complex which catalyzes the transfer of the first mannose, via an alpha-1,4 bond from a dolichol-phosphate-mannose (Dol-P-Man) to the glucosaminyl acyl phosphatidylinositol (GlcN-(acyl)PI) intermediate to generate alpha-D-Man-(1-&gt;4)-alpha-D-GlcN-(1-&gt;6)-(1-radyl,2-acyl-sn-glycero-3-phospho)-2-acyl-inositol and participates in the sixth step of the glycosylphosphatidylinositol-anchor biosynthesis. Probably acts by stabilizing the mannosyltransferase PIGM.</text>
</comment>
<dbReference type="InterPro" id="IPR013233">
    <property type="entry name" value="PIG-X/PBN1"/>
</dbReference>
<reference evidence="11" key="1">
    <citation type="submission" date="2014-07" db="EMBL/GenBank/DDBJ databases">
        <authorList>
            <person name="Martin A.A"/>
            <person name="De Silva N."/>
        </authorList>
    </citation>
    <scope>NUCLEOTIDE SEQUENCE</scope>
</reference>
<keyword evidence="5 10" id="KW-0812">Transmembrane</keyword>
<dbReference type="UniPathway" id="UPA00196"/>
<comment type="subcellular location">
    <subcellularLocation>
        <location evidence="1 10">Endoplasmic reticulum membrane</location>
        <topology evidence="1 10">Single-pass membrane protein</topology>
    </subcellularLocation>
</comment>
<evidence type="ECO:0000313" key="12">
    <source>
        <dbReference type="WBParaSite" id="SVE_0943400.1"/>
    </source>
</evidence>
<keyword evidence="4 10" id="KW-0337">GPI-anchor biosynthesis</keyword>
<evidence type="ECO:0000256" key="3">
    <source>
        <dbReference type="ARBA" id="ARBA00010345"/>
    </source>
</evidence>
<keyword evidence="7 10" id="KW-1133">Transmembrane helix</keyword>
<dbReference type="GO" id="GO:0006506">
    <property type="term" value="P:GPI anchor biosynthetic process"/>
    <property type="evidence" value="ECO:0007669"/>
    <property type="project" value="UniProtKB-UniPathway"/>
</dbReference>
<keyword evidence="11" id="KW-1185">Reference proteome</keyword>
<accession>A0A0K0FK70</accession>
<evidence type="ECO:0000256" key="2">
    <source>
        <dbReference type="ARBA" id="ARBA00004687"/>
    </source>
</evidence>
<evidence type="ECO:0000256" key="7">
    <source>
        <dbReference type="ARBA" id="ARBA00022989"/>
    </source>
</evidence>
<evidence type="ECO:0000256" key="8">
    <source>
        <dbReference type="ARBA" id="ARBA00023136"/>
    </source>
</evidence>
<evidence type="ECO:0000256" key="6">
    <source>
        <dbReference type="ARBA" id="ARBA00022824"/>
    </source>
</evidence>
<feature type="signal peptide" evidence="10">
    <location>
        <begin position="1"/>
        <end position="17"/>
    </location>
</feature>
<evidence type="ECO:0000256" key="5">
    <source>
        <dbReference type="ARBA" id="ARBA00022692"/>
    </source>
</evidence>
<evidence type="ECO:0000313" key="11">
    <source>
        <dbReference type="Proteomes" id="UP000035680"/>
    </source>
</evidence>
<reference evidence="12" key="2">
    <citation type="submission" date="2015-08" db="UniProtKB">
        <authorList>
            <consortium name="WormBaseParasite"/>
        </authorList>
    </citation>
    <scope>IDENTIFICATION</scope>
</reference>
<dbReference type="AlphaFoldDB" id="A0A0K0FK70"/>
<dbReference type="GO" id="GO:0005789">
    <property type="term" value="C:endoplasmic reticulum membrane"/>
    <property type="evidence" value="ECO:0007669"/>
    <property type="project" value="UniProtKB-SubCell"/>
</dbReference>
<keyword evidence="9" id="KW-0325">Glycoprotein</keyword>
<dbReference type="STRING" id="75913.A0A0K0FK70"/>
<feature type="chain" id="PRO_5025097544" description="Phosphatidylinositol-glycan biosynthesis class X protein" evidence="10">
    <location>
        <begin position="18"/>
        <end position="247"/>
    </location>
</feature>
<evidence type="ECO:0000256" key="1">
    <source>
        <dbReference type="ARBA" id="ARBA00004389"/>
    </source>
</evidence>
<evidence type="ECO:0000256" key="9">
    <source>
        <dbReference type="ARBA" id="ARBA00023180"/>
    </source>
</evidence>
<keyword evidence="8 10" id="KW-0472">Membrane</keyword>
<organism evidence="11 12">
    <name type="scientific">Strongyloides venezuelensis</name>
    <name type="common">Threadworm</name>
    <dbReference type="NCBI Taxonomy" id="75913"/>
    <lineage>
        <taxon>Eukaryota</taxon>
        <taxon>Metazoa</taxon>
        <taxon>Ecdysozoa</taxon>
        <taxon>Nematoda</taxon>
        <taxon>Chromadorea</taxon>
        <taxon>Rhabditida</taxon>
        <taxon>Tylenchina</taxon>
        <taxon>Panagrolaimomorpha</taxon>
        <taxon>Strongyloidoidea</taxon>
        <taxon>Strongyloididae</taxon>
        <taxon>Strongyloides</taxon>
    </lineage>
</organism>
<sequence>MFINVVLLAIFVLQCDSKISCKWLEKFTEKRTLLDVTGKGMYRTMKINYNITSMERYDDCNVVYKISLPKETYIDIDKIDIIQWKHKTGHYSNIEIENPAHLGKETTFYAYPVKTFKRSFLYSDKFEIYIKLRHFPPIDNSKSPSPYITFSLPQIYMSCPSVIDIMEDVNCFKYLHKLPCNSSSGDRCSFIEIPIARHTFVIYGLFGNKEFSVYVGVVTTITIIMGLLYILIVSLKKDTSYDRIDKN</sequence>
<feature type="transmembrane region" description="Helical" evidence="10">
    <location>
        <begin position="211"/>
        <end position="233"/>
    </location>
</feature>
<dbReference type="Proteomes" id="UP000035680">
    <property type="component" value="Unassembled WGS sequence"/>
</dbReference>
<keyword evidence="10" id="KW-0732">Signal</keyword>
<evidence type="ECO:0000256" key="10">
    <source>
        <dbReference type="RuleBase" id="RU366056"/>
    </source>
</evidence>
<comment type="pathway">
    <text evidence="2 10">Glycolipid biosynthesis; glycosylphosphatidylinositol-anchor biosynthesis.</text>
</comment>
<evidence type="ECO:0000256" key="4">
    <source>
        <dbReference type="ARBA" id="ARBA00022502"/>
    </source>
</evidence>
<proteinExistence type="inferred from homology"/>
<keyword evidence="6 10" id="KW-0256">Endoplasmic reticulum</keyword>
<dbReference type="Pfam" id="PF08320">
    <property type="entry name" value="PIG-X"/>
    <property type="match status" value="1"/>
</dbReference>
<comment type="similarity">
    <text evidence="3 10">Belongs to the PIGX family.</text>
</comment>